<evidence type="ECO:0000313" key="1">
    <source>
        <dbReference type="EMBL" id="OBR88035.1"/>
    </source>
</evidence>
<dbReference type="AlphaFoldDB" id="A0A1A6ADA3"/>
<reference evidence="1" key="1">
    <citation type="submission" date="2013-07" db="EMBL/GenBank/DDBJ databases">
        <title>The Genome Sequence of Cryptococcus dejecticola CBS10117.</title>
        <authorList>
            <consortium name="The Broad Institute Genome Sequencing Platform"/>
            <person name="Cuomo C."/>
            <person name="Litvintseva A."/>
            <person name="Chen Y."/>
            <person name="Heitman J."/>
            <person name="Sun S."/>
            <person name="Springer D."/>
            <person name="Dromer F."/>
            <person name="Young S.K."/>
            <person name="Zeng Q."/>
            <person name="Gargeya S."/>
            <person name="Fitzgerald M."/>
            <person name="Abouelleil A."/>
            <person name="Alvarado L."/>
            <person name="Berlin A.M."/>
            <person name="Chapman S.B."/>
            <person name="Dewar J."/>
            <person name="Goldberg J."/>
            <person name="Griggs A."/>
            <person name="Gujja S."/>
            <person name="Hansen M."/>
            <person name="Howarth C."/>
            <person name="Imamovic A."/>
            <person name="Larimer J."/>
            <person name="McCowan C."/>
            <person name="Murphy C."/>
            <person name="Pearson M."/>
            <person name="Priest M."/>
            <person name="Roberts A."/>
            <person name="Saif S."/>
            <person name="Shea T."/>
            <person name="Sykes S."/>
            <person name="Wortman J."/>
            <person name="Nusbaum C."/>
            <person name="Birren B."/>
        </authorList>
    </citation>
    <scope>NUCLEOTIDE SEQUENCE [LARGE SCALE GENOMIC DNA]</scope>
    <source>
        <strain evidence="1">CBS 10117</strain>
    </source>
</reference>
<name>A0A1A6ADA3_9TREE</name>
<evidence type="ECO:0000313" key="2">
    <source>
        <dbReference type="EMBL" id="WWC59065.1"/>
    </source>
</evidence>
<dbReference type="KEGG" id="kdj:28965952"/>
<dbReference type="RefSeq" id="XP_018265877.1">
    <property type="nucleotide sequence ID" value="XM_018405596.1"/>
</dbReference>
<proteinExistence type="predicted"/>
<accession>A0A1A6ADA3</accession>
<dbReference type="GeneID" id="28965952"/>
<reference evidence="2" key="3">
    <citation type="submission" date="2024-02" db="EMBL/GenBank/DDBJ databases">
        <title>Comparative genomics of Cryptococcus and Kwoniella reveals pathogenesis evolution and contrasting modes of karyotype evolution via chromosome fusion or intercentromeric recombination.</title>
        <authorList>
            <person name="Coelho M.A."/>
            <person name="David-Palma M."/>
            <person name="Shea T."/>
            <person name="Bowers K."/>
            <person name="McGinley-Smith S."/>
            <person name="Mohammad A.W."/>
            <person name="Gnirke A."/>
            <person name="Yurkov A.M."/>
            <person name="Nowrousian M."/>
            <person name="Sun S."/>
            <person name="Cuomo C.A."/>
            <person name="Heitman J."/>
        </authorList>
    </citation>
    <scope>NUCLEOTIDE SEQUENCE</scope>
    <source>
        <strain evidence="2">CBS 10117</strain>
    </source>
</reference>
<gene>
    <name evidence="1" type="ORF">I303_02253</name>
    <name evidence="2" type="ORF">I303_101612</name>
</gene>
<dbReference type="EMBL" id="KI894028">
    <property type="protein sequence ID" value="OBR88035.1"/>
    <property type="molecule type" value="Genomic_DNA"/>
</dbReference>
<protein>
    <submittedName>
        <fullName evidence="1">Uncharacterized protein</fullName>
    </submittedName>
</protein>
<reference evidence="2" key="2">
    <citation type="submission" date="2013-07" db="EMBL/GenBank/DDBJ databases">
        <authorList>
            <consortium name="The Broad Institute Genome Sequencing Platform"/>
            <person name="Cuomo C."/>
            <person name="Litvintseva A."/>
            <person name="Chen Y."/>
            <person name="Heitman J."/>
            <person name="Sun S."/>
            <person name="Springer D."/>
            <person name="Dromer F."/>
            <person name="Young S.K."/>
            <person name="Zeng Q."/>
            <person name="Gargeya S."/>
            <person name="Fitzgerald M."/>
            <person name="Abouelleil A."/>
            <person name="Alvarado L."/>
            <person name="Berlin A.M."/>
            <person name="Chapman S.B."/>
            <person name="Dewar J."/>
            <person name="Goldberg J."/>
            <person name="Griggs A."/>
            <person name="Gujja S."/>
            <person name="Hansen M."/>
            <person name="Howarth C."/>
            <person name="Imamovic A."/>
            <person name="Larimer J."/>
            <person name="McCowan C."/>
            <person name="Murphy C."/>
            <person name="Pearson M."/>
            <person name="Priest M."/>
            <person name="Roberts A."/>
            <person name="Saif S."/>
            <person name="Shea T."/>
            <person name="Sykes S."/>
            <person name="Wortman J."/>
            <person name="Nusbaum C."/>
            <person name="Birren B."/>
        </authorList>
    </citation>
    <scope>NUCLEOTIDE SEQUENCE</scope>
    <source>
        <strain evidence="2">CBS 10117</strain>
    </source>
</reference>
<keyword evidence="3" id="KW-1185">Reference proteome</keyword>
<dbReference type="Proteomes" id="UP000078595">
    <property type="component" value="Chromosome 2"/>
</dbReference>
<dbReference type="VEuPathDB" id="FungiDB:I303_02253"/>
<organism evidence="1">
    <name type="scientific">Kwoniella dejecticola CBS 10117</name>
    <dbReference type="NCBI Taxonomy" id="1296121"/>
    <lineage>
        <taxon>Eukaryota</taxon>
        <taxon>Fungi</taxon>
        <taxon>Dikarya</taxon>
        <taxon>Basidiomycota</taxon>
        <taxon>Agaricomycotina</taxon>
        <taxon>Tremellomycetes</taxon>
        <taxon>Tremellales</taxon>
        <taxon>Cryptococcaceae</taxon>
        <taxon>Kwoniella</taxon>
    </lineage>
</organism>
<sequence>MQHRIQALQRQLGYVEAKHCSSTDITPLSGSSINRSYAPTLEQEENDWAIGQMETGDHSFAGYFEDTDRSSPNMNGKVYLRTTIEARMWGEEAAESSDQDIDFEQLMVREYEQHEEHRQLEIETLINDRWDEENYGYTCIIEDAFGCPEDGCAPEFSDYSDPEDDDMDGHGYPMLTKWRKA</sequence>
<dbReference type="EMBL" id="CP144531">
    <property type="protein sequence ID" value="WWC59065.1"/>
    <property type="molecule type" value="Genomic_DNA"/>
</dbReference>
<evidence type="ECO:0000313" key="3">
    <source>
        <dbReference type="Proteomes" id="UP000078595"/>
    </source>
</evidence>